<feature type="compositionally biased region" description="Polar residues" evidence="7">
    <location>
        <begin position="71"/>
        <end position="80"/>
    </location>
</feature>
<dbReference type="GO" id="GO:0000976">
    <property type="term" value="F:transcription cis-regulatory region binding"/>
    <property type="evidence" value="ECO:0007669"/>
    <property type="project" value="TreeGrafter"/>
</dbReference>
<keyword evidence="3" id="KW-0805">Transcription regulation</keyword>
<dbReference type="VEuPathDB" id="FungiDB:ATEG_08347"/>
<evidence type="ECO:0000313" key="9">
    <source>
        <dbReference type="Proteomes" id="UP000452235"/>
    </source>
</evidence>
<dbReference type="SUPFAM" id="SSF57701">
    <property type="entry name" value="Zn2/Cys6 DNA-binding domain"/>
    <property type="match status" value="1"/>
</dbReference>
<evidence type="ECO:0000256" key="5">
    <source>
        <dbReference type="ARBA" id="ARBA00023163"/>
    </source>
</evidence>
<evidence type="ECO:0000256" key="7">
    <source>
        <dbReference type="SAM" id="MobiDB-lite"/>
    </source>
</evidence>
<evidence type="ECO:0000256" key="2">
    <source>
        <dbReference type="ARBA" id="ARBA00022833"/>
    </source>
</evidence>
<evidence type="ECO:0000313" key="8">
    <source>
        <dbReference type="EMBL" id="GFF20567.1"/>
    </source>
</evidence>
<dbReference type="Proteomes" id="UP000452235">
    <property type="component" value="Unassembled WGS sequence"/>
</dbReference>
<dbReference type="PANTHER" id="PTHR31845:SF10">
    <property type="entry name" value="ZN(II)2CYS6 TRANSCRIPTION FACTOR (EUROFUNG)"/>
    <property type="match status" value="1"/>
</dbReference>
<keyword evidence="6" id="KW-0539">Nucleus</keyword>
<dbReference type="GO" id="GO:0009893">
    <property type="term" value="P:positive regulation of metabolic process"/>
    <property type="evidence" value="ECO:0007669"/>
    <property type="project" value="UniProtKB-ARBA"/>
</dbReference>
<sequence length="400" mass="43089">MPSPIGTAFHGQASIRSSCERCRFQKLKCTGPAGPDGHGPCQRCARAKVDCVFGRRRPTSRISESKRRSEATTNNLSRATLPNPLTPSTASVTPVVTMANGPSIEPAADSTMFDMRGWDSVQLQEVMDKATNFANHLDHYDMPPANGLDDIFLFDTDTENTAPGSSSSQAVQNPPVMTGNICGNSDNSGLVQSLLALLSEMQQRLRVLQEGPWQFGSTCGLDDYPIGTVLHLSQQFSTLVGPCLRGATVSCYDPTGPLSSVDGTPGDSLAMVLVLSGYMSLMRLYSIVLGHFQAHLSQISNQEEVLARNSLSPTLQLGELPCATTTHGLGRIHMALCMLQDSLNSVEDQLGKGGEFARQMVMTLLRKETFLTKGNLQHGESGLSRQATAVKGLLREKMSL</sequence>
<dbReference type="InterPro" id="IPR036864">
    <property type="entry name" value="Zn2-C6_fun-type_DNA-bd_sf"/>
</dbReference>
<dbReference type="Pfam" id="PF00172">
    <property type="entry name" value="Zn_clus"/>
    <property type="match status" value="1"/>
</dbReference>
<dbReference type="OrthoDB" id="4510828at2759"/>
<dbReference type="CDD" id="cd00067">
    <property type="entry name" value="GAL4"/>
    <property type="match status" value="1"/>
</dbReference>
<dbReference type="AlphaFoldDB" id="A0A5M3ZF94"/>
<dbReference type="GO" id="GO:0000981">
    <property type="term" value="F:DNA-binding transcription factor activity, RNA polymerase II-specific"/>
    <property type="evidence" value="ECO:0007669"/>
    <property type="project" value="InterPro"/>
</dbReference>
<evidence type="ECO:0000256" key="4">
    <source>
        <dbReference type="ARBA" id="ARBA00023125"/>
    </source>
</evidence>
<evidence type="ECO:0000256" key="6">
    <source>
        <dbReference type="ARBA" id="ARBA00023242"/>
    </source>
</evidence>
<comment type="caution">
    <text evidence="8">The sequence shown here is derived from an EMBL/GenBank/DDBJ whole genome shotgun (WGS) entry which is preliminary data.</text>
</comment>
<gene>
    <name evidence="8" type="ORF">ATEIFO6365_0012032300</name>
</gene>
<organism evidence="8 9">
    <name type="scientific">Aspergillus terreus</name>
    <dbReference type="NCBI Taxonomy" id="33178"/>
    <lineage>
        <taxon>Eukaryota</taxon>
        <taxon>Fungi</taxon>
        <taxon>Dikarya</taxon>
        <taxon>Ascomycota</taxon>
        <taxon>Pezizomycotina</taxon>
        <taxon>Eurotiomycetes</taxon>
        <taxon>Eurotiomycetidae</taxon>
        <taxon>Eurotiales</taxon>
        <taxon>Aspergillaceae</taxon>
        <taxon>Aspergillus</taxon>
        <taxon>Aspergillus subgen. Circumdati</taxon>
    </lineage>
</organism>
<dbReference type="InterPro" id="IPR001138">
    <property type="entry name" value="Zn2Cys6_DnaBD"/>
</dbReference>
<evidence type="ECO:0000256" key="3">
    <source>
        <dbReference type="ARBA" id="ARBA00023015"/>
    </source>
</evidence>
<proteinExistence type="predicted"/>
<keyword evidence="4" id="KW-0238">DNA-binding</keyword>
<dbReference type="GO" id="GO:0008270">
    <property type="term" value="F:zinc ion binding"/>
    <property type="evidence" value="ECO:0007669"/>
    <property type="project" value="InterPro"/>
</dbReference>
<reference evidence="8 9" key="1">
    <citation type="submission" date="2020-01" db="EMBL/GenBank/DDBJ databases">
        <title>Aspergillus terreus IFO 6365 whole genome shotgun sequence.</title>
        <authorList>
            <person name="Kanamasa S."/>
            <person name="Takahashi H."/>
        </authorList>
    </citation>
    <scope>NUCLEOTIDE SEQUENCE [LARGE SCALE GENOMIC DNA]</scope>
    <source>
        <strain evidence="8 9">IFO 6365</strain>
    </source>
</reference>
<keyword evidence="2" id="KW-0862">Zinc</keyword>
<dbReference type="SMART" id="SM00066">
    <property type="entry name" value="GAL4"/>
    <property type="match status" value="1"/>
</dbReference>
<dbReference type="PROSITE" id="PS00463">
    <property type="entry name" value="ZN2_CY6_FUNGAL_1"/>
    <property type="match status" value="1"/>
</dbReference>
<dbReference type="GO" id="GO:0005634">
    <property type="term" value="C:nucleus"/>
    <property type="evidence" value="ECO:0007669"/>
    <property type="project" value="UniProtKB-SubCell"/>
</dbReference>
<dbReference type="InterPro" id="IPR051089">
    <property type="entry name" value="prtT"/>
</dbReference>
<dbReference type="EMBL" id="BLJY01000012">
    <property type="protein sequence ID" value="GFF20567.1"/>
    <property type="molecule type" value="Genomic_DNA"/>
</dbReference>
<dbReference type="PANTHER" id="PTHR31845">
    <property type="entry name" value="FINGER DOMAIN PROTEIN, PUTATIVE-RELATED"/>
    <property type="match status" value="1"/>
</dbReference>
<evidence type="ECO:0000256" key="1">
    <source>
        <dbReference type="ARBA" id="ARBA00004123"/>
    </source>
</evidence>
<keyword evidence="5" id="KW-0804">Transcription</keyword>
<protein>
    <submittedName>
        <fullName evidence="8">Uncharacterized protein</fullName>
    </submittedName>
</protein>
<keyword evidence="9" id="KW-1185">Reference proteome</keyword>
<feature type="region of interest" description="Disordered" evidence="7">
    <location>
        <begin position="58"/>
        <end position="90"/>
    </location>
</feature>
<name>A0A5M3ZF94_ASPTE</name>
<dbReference type="Gene3D" id="4.10.240.10">
    <property type="entry name" value="Zn(2)-C6 fungal-type DNA-binding domain"/>
    <property type="match status" value="1"/>
</dbReference>
<dbReference type="PROSITE" id="PS50048">
    <property type="entry name" value="ZN2_CY6_FUNGAL_2"/>
    <property type="match status" value="1"/>
</dbReference>
<accession>A0A5M3ZF94</accession>
<comment type="subcellular location">
    <subcellularLocation>
        <location evidence="1">Nucleus</location>
    </subcellularLocation>
</comment>